<name>A0A9D4UN54_ADICA</name>
<evidence type="ECO:0000313" key="2">
    <source>
        <dbReference type="EMBL" id="KAI5070591.1"/>
    </source>
</evidence>
<dbReference type="AlphaFoldDB" id="A0A9D4UN54"/>
<reference evidence="2" key="1">
    <citation type="submission" date="2021-01" db="EMBL/GenBank/DDBJ databases">
        <title>Adiantum capillus-veneris genome.</title>
        <authorList>
            <person name="Fang Y."/>
            <person name="Liao Q."/>
        </authorList>
    </citation>
    <scope>NUCLEOTIDE SEQUENCE</scope>
    <source>
        <strain evidence="2">H3</strain>
        <tissue evidence="2">Leaf</tissue>
    </source>
</reference>
<evidence type="ECO:0000313" key="3">
    <source>
        <dbReference type="Proteomes" id="UP000886520"/>
    </source>
</evidence>
<organism evidence="2 3">
    <name type="scientific">Adiantum capillus-veneris</name>
    <name type="common">Maidenhair fern</name>
    <dbReference type="NCBI Taxonomy" id="13818"/>
    <lineage>
        <taxon>Eukaryota</taxon>
        <taxon>Viridiplantae</taxon>
        <taxon>Streptophyta</taxon>
        <taxon>Embryophyta</taxon>
        <taxon>Tracheophyta</taxon>
        <taxon>Polypodiopsida</taxon>
        <taxon>Polypodiidae</taxon>
        <taxon>Polypodiales</taxon>
        <taxon>Pteridineae</taxon>
        <taxon>Pteridaceae</taxon>
        <taxon>Vittarioideae</taxon>
        <taxon>Adiantum</taxon>
    </lineage>
</organism>
<dbReference type="OrthoDB" id="5954868at2759"/>
<keyword evidence="3" id="KW-1185">Reference proteome</keyword>
<evidence type="ECO:0000256" key="1">
    <source>
        <dbReference type="SAM" id="MobiDB-lite"/>
    </source>
</evidence>
<protein>
    <submittedName>
        <fullName evidence="2">Uncharacterized protein</fullName>
    </submittedName>
</protein>
<proteinExistence type="predicted"/>
<gene>
    <name evidence="2" type="ORF">GOP47_0014934</name>
</gene>
<sequence>MPPALSMSFSTVRILANGTTACTVEHIHPAWAIDTSKLSSSAISRDIKVHYMKRTNCLCKFSELFKGLTLKKWELNSRGFVKSADAQFLSPSAVCGRSDLSASCCGDNTVGGDVRRESLQQIVLGCAFFLGLHPLGDVRTSRAGARHSTSSLRWISIQCEKKLLTVSDEQEATTEHAPHNSSTTPTGFG</sequence>
<feature type="region of interest" description="Disordered" evidence="1">
    <location>
        <begin position="168"/>
        <end position="189"/>
    </location>
</feature>
<comment type="caution">
    <text evidence="2">The sequence shown here is derived from an EMBL/GenBank/DDBJ whole genome shotgun (WGS) entry which is preliminary data.</text>
</comment>
<dbReference type="Proteomes" id="UP000886520">
    <property type="component" value="Chromosome 14"/>
</dbReference>
<dbReference type="EMBL" id="JABFUD020000014">
    <property type="protein sequence ID" value="KAI5070591.1"/>
    <property type="molecule type" value="Genomic_DNA"/>
</dbReference>
<accession>A0A9D4UN54</accession>
<feature type="compositionally biased region" description="Polar residues" evidence="1">
    <location>
        <begin position="179"/>
        <end position="189"/>
    </location>
</feature>